<keyword evidence="2" id="KW-1185">Reference proteome</keyword>
<evidence type="ECO:0000313" key="1">
    <source>
        <dbReference type="EMBL" id="GMN27197.1"/>
    </source>
</evidence>
<sequence>MAETVFHALLSTTAEVLADGLLIPTAAAKLRKERDKEVERLKEELEFVKPTHASQARDPSSRDPSLRDFWAALLRPAIPARENLGPNSQPTPAQATNLLQPAYREFRVMFPAKPVRLVPTPAQAINFFQLDYRLSPLSLPA</sequence>
<evidence type="ECO:0000313" key="2">
    <source>
        <dbReference type="Proteomes" id="UP001187192"/>
    </source>
</evidence>
<comment type="caution">
    <text evidence="1">The sequence shown here is derived from an EMBL/GenBank/DDBJ whole genome shotgun (WGS) entry which is preliminary data.</text>
</comment>
<dbReference type="Proteomes" id="UP001187192">
    <property type="component" value="Unassembled WGS sequence"/>
</dbReference>
<organism evidence="1 2">
    <name type="scientific">Ficus carica</name>
    <name type="common">Common fig</name>
    <dbReference type="NCBI Taxonomy" id="3494"/>
    <lineage>
        <taxon>Eukaryota</taxon>
        <taxon>Viridiplantae</taxon>
        <taxon>Streptophyta</taxon>
        <taxon>Embryophyta</taxon>
        <taxon>Tracheophyta</taxon>
        <taxon>Spermatophyta</taxon>
        <taxon>Magnoliopsida</taxon>
        <taxon>eudicotyledons</taxon>
        <taxon>Gunneridae</taxon>
        <taxon>Pentapetalae</taxon>
        <taxon>rosids</taxon>
        <taxon>fabids</taxon>
        <taxon>Rosales</taxon>
        <taxon>Moraceae</taxon>
        <taxon>Ficeae</taxon>
        <taxon>Ficus</taxon>
    </lineage>
</organism>
<protein>
    <submittedName>
        <fullName evidence="1">Uncharacterized protein</fullName>
    </submittedName>
</protein>
<dbReference type="AlphaFoldDB" id="A0AA87Z285"/>
<proteinExistence type="predicted"/>
<dbReference type="EMBL" id="BTGU01001656">
    <property type="protein sequence ID" value="GMN27197.1"/>
    <property type="molecule type" value="Genomic_DNA"/>
</dbReference>
<name>A0AA87Z285_FICCA</name>
<reference evidence="1" key="1">
    <citation type="submission" date="2023-07" db="EMBL/GenBank/DDBJ databases">
        <title>draft genome sequence of fig (Ficus carica).</title>
        <authorList>
            <person name="Takahashi T."/>
            <person name="Nishimura K."/>
        </authorList>
    </citation>
    <scope>NUCLEOTIDE SEQUENCE</scope>
</reference>
<accession>A0AA87Z285</accession>
<gene>
    <name evidence="1" type="ORF">TIFTF001_040999</name>
</gene>